<dbReference type="PROSITE" id="PS51212">
    <property type="entry name" value="WSC"/>
    <property type="match status" value="1"/>
</dbReference>
<evidence type="ECO:0000256" key="6">
    <source>
        <dbReference type="ARBA" id="ARBA00023295"/>
    </source>
</evidence>
<keyword evidence="4" id="KW-0378">Hydrolase</keyword>
<evidence type="ECO:0000256" key="7">
    <source>
        <dbReference type="SAM" id="SignalP"/>
    </source>
</evidence>
<evidence type="ECO:0008006" key="12">
    <source>
        <dbReference type="Google" id="ProtNLM"/>
    </source>
</evidence>
<evidence type="ECO:0000313" key="10">
    <source>
        <dbReference type="EMBL" id="KAK7098320.1"/>
    </source>
</evidence>
<dbReference type="Pfam" id="PF10162">
    <property type="entry name" value="G8"/>
    <property type="match status" value="1"/>
</dbReference>
<dbReference type="PROSITE" id="PS51484">
    <property type="entry name" value="G8"/>
    <property type="match status" value="1"/>
</dbReference>
<dbReference type="InterPro" id="IPR052252">
    <property type="entry name" value="CEMIP/CEMIP2"/>
</dbReference>
<dbReference type="InterPro" id="IPR011050">
    <property type="entry name" value="Pectin_lyase_fold/virulence"/>
</dbReference>
<dbReference type="Pfam" id="PF01822">
    <property type="entry name" value="WSC"/>
    <property type="match status" value="1"/>
</dbReference>
<proteinExistence type="inferred from homology"/>
<dbReference type="InterPro" id="IPR055401">
    <property type="entry name" value="CEMIP_beta-hel_dom"/>
</dbReference>
<dbReference type="InterPro" id="IPR055400">
    <property type="entry name" value="CEMIP_X"/>
</dbReference>
<comment type="similarity">
    <text evidence="2">Belongs to the CEMIP family.</text>
</comment>
<dbReference type="EMBL" id="JBAMIC010000012">
    <property type="protein sequence ID" value="KAK7098320.1"/>
    <property type="molecule type" value="Genomic_DNA"/>
</dbReference>
<dbReference type="SMART" id="SM00321">
    <property type="entry name" value="WSC"/>
    <property type="match status" value="1"/>
</dbReference>
<dbReference type="SMART" id="SM01225">
    <property type="entry name" value="G8"/>
    <property type="match status" value="1"/>
</dbReference>
<accession>A0AAN9B6H5</accession>
<evidence type="ECO:0000256" key="5">
    <source>
        <dbReference type="ARBA" id="ARBA00023180"/>
    </source>
</evidence>
<feature type="signal peptide" evidence="7">
    <location>
        <begin position="1"/>
        <end position="30"/>
    </location>
</feature>
<comment type="subcellular location">
    <subcellularLocation>
        <location evidence="1">Cell membrane</location>
    </subcellularLocation>
</comment>
<keyword evidence="7" id="KW-0732">Signal</keyword>
<keyword evidence="5" id="KW-0325">Glycoprotein</keyword>
<dbReference type="Pfam" id="PF24605">
    <property type="entry name" value="CEMIP_X"/>
    <property type="match status" value="1"/>
</dbReference>
<dbReference type="Proteomes" id="UP001374579">
    <property type="component" value="Unassembled WGS sequence"/>
</dbReference>
<dbReference type="PANTHER" id="PTHR15535">
    <property type="entry name" value="TRANSMEMBRANE PROTEIN 2-RELATED"/>
    <property type="match status" value="1"/>
</dbReference>
<feature type="domain" description="G8" evidence="9">
    <location>
        <begin position="46"/>
        <end position="166"/>
    </location>
</feature>
<comment type="caution">
    <text evidence="10">The sequence shown here is derived from an EMBL/GenBank/DDBJ whole genome shotgun (WGS) entry which is preliminary data.</text>
</comment>
<organism evidence="10 11">
    <name type="scientific">Littorina saxatilis</name>
    <dbReference type="NCBI Taxonomy" id="31220"/>
    <lineage>
        <taxon>Eukaryota</taxon>
        <taxon>Metazoa</taxon>
        <taxon>Spiralia</taxon>
        <taxon>Lophotrochozoa</taxon>
        <taxon>Mollusca</taxon>
        <taxon>Gastropoda</taxon>
        <taxon>Caenogastropoda</taxon>
        <taxon>Littorinimorpha</taxon>
        <taxon>Littorinoidea</taxon>
        <taxon>Littorinidae</taxon>
        <taxon>Littorina</taxon>
    </lineage>
</organism>
<evidence type="ECO:0000256" key="2">
    <source>
        <dbReference type="ARBA" id="ARBA00007586"/>
    </source>
</evidence>
<feature type="chain" id="PRO_5043009231" description="G8 domain-containing protein" evidence="7">
    <location>
        <begin position="31"/>
        <end position="1270"/>
    </location>
</feature>
<dbReference type="PROSITE" id="PS51257">
    <property type="entry name" value="PROKAR_LIPOPROTEIN"/>
    <property type="match status" value="1"/>
</dbReference>
<gene>
    <name evidence="10" type="ORF">V1264_002646</name>
</gene>
<dbReference type="SUPFAM" id="SSF51126">
    <property type="entry name" value="Pectin lyase-like"/>
    <property type="match status" value="1"/>
</dbReference>
<evidence type="ECO:0000256" key="4">
    <source>
        <dbReference type="ARBA" id="ARBA00022801"/>
    </source>
</evidence>
<evidence type="ECO:0000259" key="9">
    <source>
        <dbReference type="PROSITE" id="PS51484"/>
    </source>
</evidence>
<evidence type="ECO:0000256" key="1">
    <source>
        <dbReference type="ARBA" id="ARBA00004236"/>
    </source>
</evidence>
<evidence type="ECO:0000259" key="8">
    <source>
        <dbReference type="PROSITE" id="PS51212"/>
    </source>
</evidence>
<keyword evidence="3" id="KW-1003">Cell membrane</keyword>
<keyword evidence="11" id="KW-1185">Reference proteome</keyword>
<dbReference type="AlphaFoldDB" id="A0AAN9B6H5"/>
<protein>
    <recommendedName>
        <fullName evidence="12">G8 domain-containing protein</fullName>
    </recommendedName>
</protein>
<dbReference type="GO" id="GO:0016798">
    <property type="term" value="F:hydrolase activity, acting on glycosyl bonds"/>
    <property type="evidence" value="ECO:0007669"/>
    <property type="project" value="UniProtKB-KW"/>
</dbReference>
<dbReference type="InterPro" id="IPR002889">
    <property type="entry name" value="WSC_carb-bd"/>
</dbReference>
<reference evidence="10 11" key="1">
    <citation type="submission" date="2024-02" db="EMBL/GenBank/DDBJ databases">
        <title>Chromosome-scale genome assembly of the rough periwinkle Littorina saxatilis.</title>
        <authorList>
            <person name="De Jode A."/>
            <person name="Faria R."/>
            <person name="Formenti G."/>
            <person name="Sims Y."/>
            <person name="Smith T.P."/>
            <person name="Tracey A."/>
            <person name="Wood J.M.D."/>
            <person name="Zagrodzka Z.B."/>
            <person name="Johannesson K."/>
            <person name="Butlin R.K."/>
            <person name="Leder E.H."/>
        </authorList>
    </citation>
    <scope>NUCLEOTIDE SEQUENCE [LARGE SCALE GENOMIC DNA]</scope>
    <source>
        <strain evidence="10">Snail1</strain>
        <tissue evidence="10">Muscle</tissue>
    </source>
</reference>
<keyword evidence="3" id="KW-0472">Membrane</keyword>
<dbReference type="PANTHER" id="PTHR15535:SF17">
    <property type="entry name" value="TRANSMEMBRANE PROTEIN"/>
    <property type="match status" value="1"/>
</dbReference>
<evidence type="ECO:0000313" key="11">
    <source>
        <dbReference type="Proteomes" id="UP001374579"/>
    </source>
</evidence>
<evidence type="ECO:0000256" key="3">
    <source>
        <dbReference type="ARBA" id="ARBA00022475"/>
    </source>
</evidence>
<dbReference type="GO" id="GO:0005886">
    <property type="term" value="C:plasma membrane"/>
    <property type="evidence" value="ECO:0007669"/>
    <property type="project" value="UniProtKB-SubCell"/>
</dbReference>
<dbReference type="InterPro" id="IPR019316">
    <property type="entry name" value="G8_domain"/>
</dbReference>
<sequence>MAPSLTKWGAFVPLLLVNIVLLNHPGYASAGCPWNAKGLLKWSDSGTWKRGRIPRDNDEVLIESGKRVLLDTQPATLNNVTIAPGAVLVWGDVADLELNVEYLMVQGEFHIGASDCRFNKNAFIKLRGRYDSKYEVYNNRKFIAVAEGATIEIHGRKKTPWTRLAQTIKPLSDLPCAFLYDHSDREANPFAAERRDGMHVIVWREDGTLFDYNVFSPPYAADFGKFVASIPNGKVIGMFAFNSLGERSTDNFKALDNVIVNDLGGQMISKVRSKLDTYSLITRKGSKSSTVEHYKTDGQKEPEGEAFIRITDWNKGVDFQVAKSAATRDQYFRVMSTEAAYPKLELADDVIGWGDGDKIVIASTDFDWEQAEVREIINCRDCSRSQIRVNQAFENPHFGNITYNVDERAEVGLLSRNILIQGVMEDPCYAADGRSRMLCRRFGRDTFGGHVKILRGHKAAHIQGVELYHMGQQYIEGSYPLHFHMCQEVKGSWFRENSIHHSFSRCVTVHGTDNAEVTRNVCYDHLGHGYFLEDSVEQDNVFDGNLGLGSRFGTLLMSDSTREWCKEDYPKKDFSVNCEELATFWLTHPNNEIMNNAAAGGEGHGYMYVFANLPLTKSYKVQQYLGKVQNFSQRHYPIKSFYNNVAHSYKQSGVFMDSLISTGKLADEDGVPENGIIQTESLYDPRDPPGDPNGVRVWTKMERVTAYRNFQENLWIKGGNVNVTFSSVADGPEGFSGGTTGTDTGTSMEYSLFIGRTDNRGKASTYAQRVDTKSGEVVLKHEFDRSYPGNPWKTYTGVSIYQGPVYVKHSYFDQFYVDYWNDSWTEVLGERPVTYGAAVSFKKDSTYPTMTSQYTTNLTFGFCDSEKKHWLFFGNSSLYDWEDLDGTKAAFNVDKDGSLTGTPGVYIIRNHRFFTGPECTYHADWNMALCPYRYIKMEILGKDGNLGNDLKDKYPLIVRRDDVPRHPFDLMGEVRREWAMRTHSSYLVDFNNTVEGAMFPSEIKVYAYGVESQDVVRVGICLPLDTTDIDIRSDYPTVIRNYNHTTVNSLADLDADKNKNAFFHDKKNGILFFKIWSHHDRTNDSQQCSEGNCYAVKIYLNNGNLKKMRTCSEIRYPAFEDKRKTPRIPPIRRCPGGTGSPEGLGAIRWNEIKKIVHQEYDVPCITNLNFLGRKKVNDLGCFVEDTQQFVLPQDFLNAMTRDWCALRCYQKGYRYAGLTVGKTCQCGQSVTMTAEAKDLKGRGCDKACTGNDKQLCGSFNRINVLTTGLA</sequence>
<name>A0AAN9B6H5_9CAEN</name>
<feature type="domain" description="WSC" evidence="8">
    <location>
        <begin position="1175"/>
        <end position="1268"/>
    </location>
</feature>
<dbReference type="Pfam" id="PF24606">
    <property type="entry name" value="CEMIP_beta-hel"/>
    <property type="match status" value="1"/>
</dbReference>
<keyword evidence="6" id="KW-0326">Glycosidase</keyword>